<proteinExistence type="predicted"/>
<evidence type="ECO:0000313" key="2">
    <source>
        <dbReference type="Proteomes" id="UP001301769"/>
    </source>
</evidence>
<evidence type="ECO:0000313" key="1">
    <source>
        <dbReference type="EMBL" id="KAK4210851.1"/>
    </source>
</evidence>
<accession>A0AAN6Y263</accession>
<comment type="caution">
    <text evidence="1">The sequence shown here is derived from an EMBL/GenBank/DDBJ whole genome shotgun (WGS) entry which is preliminary data.</text>
</comment>
<gene>
    <name evidence="1" type="ORF">QBC37DRAFT_428117</name>
</gene>
<protein>
    <submittedName>
        <fullName evidence="1">Uncharacterized protein</fullName>
    </submittedName>
</protein>
<reference evidence="1" key="1">
    <citation type="journal article" date="2023" name="Mol. Phylogenet. Evol.">
        <title>Genome-scale phylogeny and comparative genomics of the fungal order Sordariales.</title>
        <authorList>
            <person name="Hensen N."/>
            <person name="Bonometti L."/>
            <person name="Westerberg I."/>
            <person name="Brannstrom I.O."/>
            <person name="Guillou S."/>
            <person name="Cros-Aarteil S."/>
            <person name="Calhoun S."/>
            <person name="Haridas S."/>
            <person name="Kuo A."/>
            <person name="Mondo S."/>
            <person name="Pangilinan J."/>
            <person name="Riley R."/>
            <person name="LaButti K."/>
            <person name="Andreopoulos B."/>
            <person name="Lipzen A."/>
            <person name="Chen C."/>
            <person name="Yan M."/>
            <person name="Daum C."/>
            <person name="Ng V."/>
            <person name="Clum A."/>
            <person name="Steindorff A."/>
            <person name="Ohm R.A."/>
            <person name="Martin F."/>
            <person name="Silar P."/>
            <person name="Natvig D.O."/>
            <person name="Lalanne C."/>
            <person name="Gautier V."/>
            <person name="Ament-Velasquez S.L."/>
            <person name="Kruys A."/>
            <person name="Hutchinson M.I."/>
            <person name="Powell A.J."/>
            <person name="Barry K."/>
            <person name="Miller A.N."/>
            <person name="Grigoriev I.V."/>
            <person name="Debuchy R."/>
            <person name="Gladieux P."/>
            <person name="Hiltunen Thoren M."/>
            <person name="Johannesson H."/>
        </authorList>
    </citation>
    <scope>NUCLEOTIDE SEQUENCE</scope>
    <source>
        <strain evidence="1">PSN293</strain>
    </source>
</reference>
<reference evidence="1" key="2">
    <citation type="submission" date="2023-05" db="EMBL/GenBank/DDBJ databases">
        <authorList>
            <consortium name="Lawrence Berkeley National Laboratory"/>
            <person name="Steindorff A."/>
            <person name="Hensen N."/>
            <person name="Bonometti L."/>
            <person name="Westerberg I."/>
            <person name="Brannstrom I.O."/>
            <person name="Guillou S."/>
            <person name="Cros-Aarteil S."/>
            <person name="Calhoun S."/>
            <person name="Haridas S."/>
            <person name="Kuo A."/>
            <person name="Mondo S."/>
            <person name="Pangilinan J."/>
            <person name="Riley R."/>
            <person name="Labutti K."/>
            <person name="Andreopoulos B."/>
            <person name="Lipzen A."/>
            <person name="Chen C."/>
            <person name="Yanf M."/>
            <person name="Daum C."/>
            <person name="Ng V."/>
            <person name="Clum A."/>
            <person name="Ohm R."/>
            <person name="Martin F."/>
            <person name="Silar P."/>
            <person name="Natvig D."/>
            <person name="Lalanne C."/>
            <person name="Gautier V."/>
            <person name="Ament-Velasquez S.L."/>
            <person name="Kruys A."/>
            <person name="Hutchinson M.I."/>
            <person name="Powell A.J."/>
            <person name="Barry K."/>
            <person name="Miller A.N."/>
            <person name="Grigoriev I.V."/>
            <person name="Debuchy R."/>
            <person name="Gladieux P."/>
            <person name="Thoren M.H."/>
            <person name="Johannesson H."/>
        </authorList>
    </citation>
    <scope>NUCLEOTIDE SEQUENCE</scope>
    <source>
        <strain evidence="1">PSN293</strain>
    </source>
</reference>
<dbReference type="InterPro" id="IPR043129">
    <property type="entry name" value="ATPase_NBD"/>
</dbReference>
<sequence length="640" mass="71925">MSAGPSSRPGDSTGEVLVIGIDFGTTFSGVSYATKASYKKKKVTRIRQWPGSGRDECKVPTEICWREGHAVWGYQILDEERRLKLFKLLLLDHEDRSSEMHASPSLEEAQTYLDEAGMTATNAVTEYIQLLWDHVKDVVRKDLGKRLLSRLPFHIVVTVPAIWKHSARQRMEDAVRATDIMKTRPGVGSTFLELAPEPEAAALATLLDRRRSTEEHDVYVVCDAGGGTVDLITYAIEAVGPIRMSEAVGGTGGLCGGSFVDQRFESICQERLGARWDNLSKAGYNEVMRLWEYNIKRTFGGNTVNESRGYPLSLPTELAIDFYDSDDLTEEPHIIGGKIMFKAYHIEQAFAGCLDEIWRLVREQIESAWAASSKTPVTGVILVGGLGASPHLYDFLQVKLADWNVEVIQPPGEKARSAIAYGAVCHGFDNAARGYHVSKPVRVTSTISRISVGTNLRERWDETRHDQQDQIWDKDLGEWRAANQIQWYLRKGDRIDLRRPVWHPFFQLLPMEWDGQWKSAMYQCEDENPPSRVTSTVKPLGNFSWSLKDRIAISSIPNYTTAQQTTMKRVDYEVGMVPTGSSVSFQVKVNGIRLGTKNVTMRAFTSEVNYEQMYADFNSLTLEGDGYAENSAYYEGGFYS</sequence>
<dbReference type="Proteomes" id="UP001301769">
    <property type="component" value="Unassembled WGS sequence"/>
</dbReference>
<dbReference type="PANTHER" id="PTHR14187">
    <property type="entry name" value="ALPHA KINASE/ELONGATION FACTOR 2 KINASE"/>
    <property type="match status" value="1"/>
</dbReference>
<dbReference type="PANTHER" id="PTHR14187:SF5">
    <property type="entry name" value="HEAT SHOCK 70 KDA PROTEIN 12A"/>
    <property type="match status" value="1"/>
</dbReference>
<keyword evidence="2" id="KW-1185">Reference proteome</keyword>
<dbReference type="CDD" id="cd10170">
    <property type="entry name" value="ASKHA_NBD_HSP70"/>
    <property type="match status" value="1"/>
</dbReference>
<dbReference type="SUPFAM" id="SSF53067">
    <property type="entry name" value="Actin-like ATPase domain"/>
    <property type="match status" value="2"/>
</dbReference>
<dbReference type="AlphaFoldDB" id="A0AAN6Y263"/>
<name>A0AAN6Y263_9PEZI</name>
<dbReference type="EMBL" id="MU858164">
    <property type="protein sequence ID" value="KAK4210851.1"/>
    <property type="molecule type" value="Genomic_DNA"/>
</dbReference>
<dbReference type="Gene3D" id="3.30.420.40">
    <property type="match status" value="1"/>
</dbReference>
<organism evidence="1 2">
    <name type="scientific">Rhypophila decipiens</name>
    <dbReference type="NCBI Taxonomy" id="261697"/>
    <lineage>
        <taxon>Eukaryota</taxon>
        <taxon>Fungi</taxon>
        <taxon>Dikarya</taxon>
        <taxon>Ascomycota</taxon>
        <taxon>Pezizomycotina</taxon>
        <taxon>Sordariomycetes</taxon>
        <taxon>Sordariomycetidae</taxon>
        <taxon>Sordariales</taxon>
        <taxon>Naviculisporaceae</taxon>
        <taxon>Rhypophila</taxon>
    </lineage>
</organism>